<keyword evidence="1" id="KW-1133">Transmembrane helix</keyword>
<dbReference type="AlphaFoldDB" id="A0ABD2KXC9"/>
<feature type="transmembrane region" description="Helical" evidence="1">
    <location>
        <begin position="14"/>
        <end position="37"/>
    </location>
</feature>
<dbReference type="EMBL" id="JBICBT010000616">
    <property type="protein sequence ID" value="KAL3107501.1"/>
    <property type="molecule type" value="Genomic_DNA"/>
</dbReference>
<sequence length="72" mass="8116">MPLLSLDTLTIEHIVWPISNGLGLVAFSSCTPVLFLCSKEYREGFCKYVCRTEHGPNVVVPLQNMRSSQMRT</sequence>
<organism evidence="2 3">
    <name type="scientific">Heterodera trifolii</name>
    <dbReference type="NCBI Taxonomy" id="157864"/>
    <lineage>
        <taxon>Eukaryota</taxon>
        <taxon>Metazoa</taxon>
        <taxon>Ecdysozoa</taxon>
        <taxon>Nematoda</taxon>
        <taxon>Chromadorea</taxon>
        <taxon>Rhabditida</taxon>
        <taxon>Tylenchina</taxon>
        <taxon>Tylenchomorpha</taxon>
        <taxon>Tylenchoidea</taxon>
        <taxon>Heteroderidae</taxon>
        <taxon>Heteroderinae</taxon>
        <taxon>Heterodera</taxon>
    </lineage>
</organism>
<reference evidence="2 3" key="1">
    <citation type="submission" date="2024-10" db="EMBL/GenBank/DDBJ databases">
        <authorList>
            <person name="Kim D."/>
        </authorList>
    </citation>
    <scope>NUCLEOTIDE SEQUENCE [LARGE SCALE GENOMIC DNA]</scope>
    <source>
        <strain evidence="2">BH-2024</strain>
    </source>
</reference>
<keyword evidence="3" id="KW-1185">Reference proteome</keyword>
<keyword evidence="1" id="KW-0472">Membrane</keyword>
<dbReference type="Proteomes" id="UP001620626">
    <property type="component" value="Unassembled WGS sequence"/>
</dbReference>
<name>A0ABD2KXC9_9BILA</name>
<gene>
    <name evidence="2" type="ORF">niasHT_014218</name>
</gene>
<comment type="caution">
    <text evidence="2">The sequence shown here is derived from an EMBL/GenBank/DDBJ whole genome shotgun (WGS) entry which is preliminary data.</text>
</comment>
<evidence type="ECO:0000313" key="2">
    <source>
        <dbReference type="EMBL" id="KAL3107501.1"/>
    </source>
</evidence>
<keyword evidence="1" id="KW-0812">Transmembrane</keyword>
<evidence type="ECO:0000313" key="3">
    <source>
        <dbReference type="Proteomes" id="UP001620626"/>
    </source>
</evidence>
<protein>
    <submittedName>
        <fullName evidence="2">Uncharacterized protein</fullName>
    </submittedName>
</protein>
<evidence type="ECO:0000256" key="1">
    <source>
        <dbReference type="SAM" id="Phobius"/>
    </source>
</evidence>
<accession>A0ABD2KXC9</accession>
<proteinExistence type="predicted"/>